<evidence type="ECO:0000259" key="1">
    <source>
        <dbReference type="Pfam" id="PF01261"/>
    </source>
</evidence>
<dbReference type="PROSITE" id="PS51318">
    <property type="entry name" value="TAT"/>
    <property type="match status" value="1"/>
</dbReference>
<evidence type="ECO:0000313" key="2">
    <source>
        <dbReference type="EMBL" id="QDU27693.1"/>
    </source>
</evidence>
<dbReference type="InterPro" id="IPR013022">
    <property type="entry name" value="Xyl_isomerase-like_TIM-brl"/>
</dbReference>
<feature type="domain" description="Xylose isomerase-like TIM barrel" evidence="1">
    <location>
        <begin position="61"/>
        <end position="286"/>
    </location>
</feature>
<dbReference type="Pfam" id="PF01261">
    <property type="entry name" value="AP_endonuc_2"/>
    <property type="match status" value="1"/>
</dbReference>
<keyword evidence="3" id="KW-1185">Reference proteome</keyword>
<dbReference type="Gene3D" id="3.20.20.150">
    <property type="entry name" value="Divalent-metal-dependent TIM barrel enzymes"/>
    <property type="match status" value="1"/>
</dbReference>
<protein>
    <submittedName>
        <fullName evidence="2">L-ribulose-5-phosphate 3-epimerase UlaE</fullName>
        <ecNumber evidence="2">5.1.3.22</ecNumber>
    </submittedName>
</protein>
<dbReference type="InterPro" id="IPR036237">
    <property type="entry name" value="Xyl_isomerase-like_sf"/>
</dbReference>
<dbReference type="PANTHER" id="PTHR12110">
    <property type="entry name" value="HYDROXYPYRUVATE ISOMERASE"/>
    <property type="match status" value="1"/>
</dbReference>
<dbReference type="GO" id="GO:0034015">
    <property type="term" value="F:L-ribulose-5-phosphate 3-epimerase activity"/>
    <property type="evidence" value="ECO:0007669"/>
    <property type="project" value="UniProtKB-EC"/>
</dbReference>
<dbReference type="Proteomes" id="UP000315017">
    <property type="component" value="Chromosome"/>
</dbReference>
<dbReference type="RefSeq" id="WP_202921811.1">
    <property type="nucleotide sequence ID" value="NZ_CP036274.1"/>
</dbReference>
<reference evidence="2 3" key="1">
    <citation type="submission" date="2019-02" db="EMBL/GenBank/DDBJ databases">
        <title>Deep-cultivation of Planctomycetes and their phenomic and genomic characterization uncovers novel biology.</title>
        <authorList>
            <person name="Wiegand S."/>
            <person name="Jogler M."/>
            <person name="Boedeker C."/>
            <person name="Pinto D."/>
            <person name="Vollmers J."/>
            <person name="Rivas-Marin E."/>
            <person name="Kohn T."/>
            <person name="Peeters S.H."/>
            <person name="Heuer A."/>
            <person name="Rast P."/>
            <person name="Oberbeckmann S."/>
            <person name="Bunk B."/>
            <person name="Jeske O."/>
            <person name="Meyerdierks A."/>
            <person name="Storesund J.E."/>
            <person name="Kallscheuer N."/>
            <person name="Luecker S."/>
            <person name="Lage O.M."/>
            <person name="Pohl T."/>
            <person name="Merkel B.J."/>
            <person name="Hornburger P."/>
            <person name="Mueller R.-W."/>
            <person name="Bruemmer F."/>
            <person name="Labrenz M."/>
            <person name="Spormann A.M."/>
            <person name="Op den Camp H."/>
            <person name="Overmann J."/>
            <person name="Amann R."/>
            <person name="Jetten M.S.M."/>
            <person name="Mascher T."/>
            <person name="Medema M.H."/>
            <person name="Devos D.P."/>
            <person name="Kaster A.-K."/>
            <person name="Ovreas L."/>
            <person name="Rohde M."/>
            <person name="Galperin M.Y."/>
            <person name="Jogler C."/>
        </authorList>
    </citation>
    <scope>NUCLEOTIDE SEQUENCE [LARGE SCALE GENOMIC DNA]</scope>
    <source>
        <strain evidence="2 3">ETA_A8</strain>
    </source>
</reference>
<dbReference type="InterPro" id="IPR006311">
    <property type="entry name" value="TAT_signal"/>
</dbReference>
<name>A0A517YBQ7_9BACT</name>
<dbReference type="InterPro" id="IPR050312">
    <property type="entry name" value="IolE/XylAMocC-like"/>
</dbReference>
<organism evidence="2 3">
    <name type="scientific">Anatilimnocola aggregata</name>
    <dbReference type="NCBI Taxonomy" id="2528021"/>
    <lineage>
        <taxon>Bacteria</taxon>
        <taxon>Pseudomonadati</taxon>
        <taxon>Planctomycetota</taxon>
        <taxon>Planctomycetia</taxon>
        <taxon>Pirellulales</taxon>
        <taxon>Pirellulaceae</taxon>
        <taxon>Anatilimnocola</taxon>
    </lineage>
</organism>
<dbReference type="EC" id="5.1.3.22" evidence="2"/>
<keyword evidence="2" id="KW-0413">Isomerase</keyword>
<gene>
    <name evidence="2" type="primary">ulaE_2</name>
    <name evidence="2" type="ORF">ETAA8_27820</name>
</gene>
<dbReference type="AlphaFoldDB" id="A0A517YBQ7"/>
<proteinExistence type="predicted"/>
<sequence>MTKFSRPAPLDRRSFLTAGSVFAAGFMLPIASAAPPPQQRIPLLGFSLYGMKTLPLNKALTQCASIGYQCVELPVLAGWPADTATFTAATKKDFRANAEKNKLRLSAIMDNLPLLGDEAKHRANLGRLKAAALLAHELAPSDPPLVETVLGGKPAQWDEVKQQFVDRLGEWAQVMADAKVKLAVKAHISNAMQRPEQLAWVIDQVKNPWLTAAYDYSHFELQKLTMAETIQPLASKMTFVHVKDAEGEPGKFKFLLPGEGKTDYKELFSQLSQAGYTGDIVVEVSGQVFSQAGYDPIAAAKKCFAALPPIGTKQASR</sequence>
<evidence type="ECO:0000313" key="3">
    <source>
        <dbReference type="Proteomes" id="UP000315017"/>
    </source>
</evidence>
<dbReference type="SUPFAM" id="SSF51658">
    <property type="entry name" value="Xylose isomerase-like"/>
    <property type="match status" value="1"/>
</dbReference>
<accession>A0A517YBQ7</accession>
<dbReference type="KEGG" id="aagg:ETAA8_27820"/>
<dbReference type="EMBL" id="CP036274">
    <property type="protein sequence ID" value="QDU27693.1"/>
    <property type="molecule type" value="Genomic_DNA"/>
</dbReference>